<evidence type="ECO:0000256" key="4">
    <source>
        <dbReference type="ARBA" id="ARBA00022737"/>
    </source>
</evidence>
<evidence type="ECO:0000256" key="5">
    <source>
        <dbReference type="ARBA" id="ARBA00022982"/>
    </source>
</evidence>
<evidence type="ECO:0000256" key="6">
    <source>
        <dbReference type="ARBA" id="ARBA00023004"/>
    </source>
</evidence>
<proteinExistence type="predicted"/>
<keyword evidence="4" id="KW-0677">Repeat</keyword>
<dbReference type="GO" id="GO:0051539">
    <property type="term" value="F:4 iron, 4 sulfur cluster binding"/>
    <property type="evidence" value="ECO:0007669"/>
    <property type="project" value="UniProtKB-KW"/>
</dbReference>
<evidence type="ECO:0000256" key="3">
    <source>
        <dbReference type="ARBA" id="ARBA00022723"/>
    </source>
</evidence>
<dbReference type="PROSITE" id="PS51379">
    <property type="entry name" value="4FE4S_FER_2"/>
    <property type="match status" value="2"/>
</dbReference>
<gene>
    <name evidence="9" type="ORF">MPEBLZ_04240</name>
</gene>
<reference evidence="9 10" key="1">
    <citation type="submission" date="2015-09" db="EMBL/GenBank/DDBJ databases">
        <title>A metagenomics-based metabolic model of nitrate-dependent anaerobic oxidation of methane by Methanoperedens-like archaea.</title>
        <authorList>
            <person name="Arshad A."/>
            <person name="Speth D.R."/>
            <person name="De Graaf R.M."/>
            <person name="Op Den Camp H.J."/>
            <person name="Jetten M.S."/>
            <person name="Welte C.U."/>
        </authorList>
    </citation>
    <scope>NUCLEOTIDE SEQUENCE [LARGE SCALE GENOMIC DNA]</scope>
</reference>
<comment type="caution">
    <text evidence="9">The sequence shown here is derived from an EMBL/GenBank/DDBJ whole genome shotgun (WGS) entry which is preliminary data.</text>
</comment>
<dbReference type="Gene3D" id="3.30.70.20">
    <property type="match status" value="1"/>
</dbReference>
<feature type="domain" description="4Fe-4S ferredoxin-type" evidence="8">
    <location>
        <begin position="41"/>
        <end position="70"/>
    </location>
</feature>
<keyword evidence="1" id="KW-0813">Transport</keyword>
<evidence type="ECO:0000259" key="8">
    <source>
        <dbReference type="PROSITE" id="PS51379"/>
    </source>
</evidence>
<dbReference type="PANTHER" id="PTHR43687:SF6">
    <property type="entry name" value="L-ASPARTATE SEMIALDEHYDE SULFURTRANSFERASE IRON-SULFUR SUBUNIT"/>
    <property type="match status" value="1"/>
</dbReference>
<keyword evidence="6" id="KW-0408">Iron</keyword>
<dbReference type="SUPFAM" id="SSF54862">
    <property type="entry name" value="4Fe-4S ferredoxins"/>
    <property type="match status" value="1"/>
</dbReference>
<feature type="domain" description="4Fe-4S ferredoxin-type" evidence="8">
    <location>
        <begin position="11"/>
        <end position="40"/>
    </location>
</feature>
<dbReference type="GO" id="GO:0046872">
    <property type="term" value="F:metal ion binding"/>
    <property type="evidence" value="ECO:0007669"/>
    <property type="project" value="UniProtKB-KW"/>
</dbReference>
<dbReference type="EMBL" id="LKCM01000410">
    <property type="protein sequence ID" value="KPQ41217.1"/>
    <property type="molecule type" value="Genomic_DNA"/>
</dbReference>
<protein>
    <submittedName>
        <fullName evidence="9">Ferredoxin</fullName>
    </submittedName>
</protein>
<name>A0A0P8A459_9EURY</name>
<keyword evidence="2" id="KW-0004">4Fe-4S</keyword>
<evidence type="ECO:0000256" key="1">
    <source>
        <dbReference type="ARBA" id="ARBA00022448"/>
    </source>
</evidence>
<dbReference type="InterPro" id="IPR017896">
    <property type="entry name" value="4Fe4S_Fe-S-bd"/>
</dbReference>
<organism evidence="9 10">
    <name type="scientific">Candidatus Methanoperedens nitratireducens</name>
    <dbReference type="NCBI Taxonomy" id="1392998"/>
    <lineage>
        <taxon>Archaea</taxon>
        <taxon>Methanobacteriati</taxon>
        <taxon>Methanobacteriota</taxon>
        <taxon>Stenosarchaea group</taxon>
        <taxon>Methanomicrobia</taxon>
        <taxon>Methanosarcinales</taxon>
        <taxon>ANME-2 cluster</taxon>
        <taxon>Candidatus Methanoperedentaceae</taxon>
        <taxon>Candidatus Methanoperedens</taxon>
    </lineage>
</organism>
<dbReference type="PANTHER" id="PTHR43687">
    <property type="entry name" value="ADENYLYLSULFATE REDUCTASE, BETA SUBUNIT"/>
    <property type="match status" value="1"/>
</dbReference>
<keyword evidence="5" id="KW-0249">Electron transport</keyword>
<dbReference type="Proteomes" id="UP000050360">
    <property type="component" value="Unassembled WGS sequence"/>
</dbReference>
<sequence length="70" mass="7564">MVVKKYSEGAITIEIDEEKCNADGECVNVCPTNVFEIVDGKSKALRIADCIECCACVDACPTKAIKHHSC</sequence>
<dbReference type="AlphaFoldDB" id="A0A0P8A459"/>
<evidence type="ECO:0000313" key="10">
    <source>
        <dbReference type="Proteomes" id="UP000050360"/>
    </source>
</evidence>
<evidence type="ECO:0000256" key="2">
    <source>
        <dbReference type="ARBA" id="ARBA00022485"/>
    </source>
</evidence>
<evidence type="ECO:0000313" key="9">
    <source>
        <dbReference type="EMBL" id="KPQ41217.1"/>
    </source>
</evidence>
<keyword evidence="7" id="KW-0411">Iron-sulfur</keyword>
<evidence type="ECO:0000256" key="7">
    <source>
        <dbReference type="ARBA" id="ARBA00023014"/>
    </source>
</evidence>
<dbReference type="Pfam" id="PF13237">
    <property type="entry name" value="Fer4_10"/>
    <property type="match status" value="1"/>
</dbReference>
<dbReference type="InterPro" id="IPR050572">
    <property type="entry name" value="Fe-S_Ferredoxin"/>
</dbReference>
<accession>A0A0P8A459</accession>
<keyword evidence="3" id="KW-0479">Metal-binding</keyword>